<keyword evidence="2" id="KW-1185">Reference proteome</keyword>
<dbReference type="EMBL" id="MAPZ01000021">
    <property type="protein sequence ID" value="OBY10341.1"/>
    <property type="molecule type" value="Genomic_DNA"/>
</dbReference>
<evidence type="ECO:0000313" key="1">
    <source>
        <dbReference type="EMBL" id="OBY10341.1"/>
    </source>
</evidence>
<name>A0A174BGX7_9CLOT</name>
<sequence length="70" mass="8248">MSDTFRCIIKKEKGNFFIGEDYNGKKYNIEKNTNIRCKVGDDFYFYARRVKGFLRDTLIPISDEEAGVRI</sequence>
<dbReference type="AlphaFoldDB" id="A0A174BGX7"/>
<reference evidence="1 2" key="1">
    <citation type="submission" date="2016-06" db="EMBL/GenBank/DDBJ databases">
        <authorList>
            <person name="Kjaerup R.B."/>
            <person name="Dalgaard T.S."/>
            <person name="Juul-Madsen H.R."/>
        </authorList>
    </citation>
    <scope>NUCLEOTIDE SEQUENCE [LARGE SCALE GENOMIC DNA]</scope>
    <source>
        <strain evidence="1 2">373-A1</strain>
    </source>
</reference>
<accession>A0A174BGX7</accession>
<proteinExistence type="predicted"/>
<gene>
    <name evidence="1" type="ORF">CP373A1_11265</name>
</gene>
<dbReference type="eggNOG" id="ENOG50324FT">
    <property type="taxonomic scope" value="Bacteria"/>
</dbReference>
<dbReference type="RefSeq" id="WP_027097290.1">
    <property type="nucleotide sequence ID" value="NZ_CABHIH010000005.1"/>
</dbReference>
<dbReference type="GeneID" id="42775127"/>
<comment type="caution">
    <text evidence="1">The sequence shown here is derived from an EMBL/GenBank/DDBJ whole genome shotgun (WGS) entry which is preliminary data.</text>
</comment>
<evidence type="ECO:0000313" key="2">
    <source>
        <dbReference type="Proteomes" id="UP000092714"/>
    </source>
</evidence>
<organism evidence="1 2">
    <name type="scientific">Clostridium paraputrificum</name>
    <dbReference type="NCBI Taxonomy" id="29363"/>
    <lineage>
        <taxon>Bacteria</taxon>
        <taxon>Bacillati</taxon>
        <taxon>Bacillota</taxon>
        <taxon>Clostridia</taxon>
        <taxon>Eubacteriales</taxon>
        <taxon>Clostridiaceae</taxon>
        <taxon>Clostridium</taxon>
    </lineage>
</organism>
<dbReference type="OrthoDB" id="1915835at2"/>
<protein>
    <submittedName>
        <fullName evidence="1">Uncharacterized protein</fullName>
    </submittedName>
</protein>
<dbReference type="Proteomes" id="UP000092714">
    <property type="component" value="Unassembled WGS sequence"/>
</dbReference>